<evidence type="ECO:0000256" key="2">
    <source>
        <dbReference type="SAM" id="SignalP"/>
    </source>
</evidence>
<feature type="compositionally biased region" description="Polar residues" evidence="1">
    <location>
        <begin position="66"/>
        <end position="75"/>
    </location>
</feature>
<keyword evidence="5" id="KW-1185">Reference proteome</keyword>
<dbReference type="Pfam" id="PF17906">
    <property type="entry name" value="HTH_48"/>
    <property type="match status" value="1"/>
</dbReference>
<feature type="chain" id="PRO_5036487603" description="Mos1 transposase HTH domain-containing protein" evidence="2">
    <location>
        <begin position="21"/>
        <end position="75"/>
    </location>
</feature>
<name>A0A8X7BC32_TRICX</name>
<proteinExistence type="predicted"/>
<feature type="signal peptide" evidence="2">
    <location>
        <begin position="1"/>
        <end position="20"/>
    </location>
</feature>
<sequence>MTRRLGLEVILFLWTKNVSASDIQSQIMEVNGEEAMRRQRVAKWYHYFQSDRQDDENRNMAGGGRPSSSTEINQH</sequence>
<evidence type="ECO:0000313" key="4">
    <source>
        <dbReference type="EMBL" id="GFY25279.1"/>
    </source>
</evidence>
<organism evidence="4 5">
    <name type="scientific">Trichonephila clavipes</name>
    <name type="common">Golden silk orbweaver</name>
    <name type="synonym">Nephila clavipes</name>
    <dbReference type="NCBI Taxonomy" id="2585209"/>
    <lineage>
        <taxon>Eukaryota</taxon>
        <taxon>Metazoa</taxon>
        <taxon>Ecdysozoa</taxon>
        <taxon>Arthropoda</taxon>
        <taxon>Chelicerata</taxon>
        <taxon>Arachnida</taxon>
        <taxon>Araneae</taxon>
        <taxon>Araneomorphae</taxon>
        <taxon>Entelegynae</taxon>
        <taxon>Araneoidea</taxon>
        <taxon>Nephilidae</taxon>
        <taxon>Trichonephila</taxon>
    </lineage>
</organism>
<accession>A0A8X7BC32</accession>
<protein>
    <recommendedName>
        <fullName evidence="3">Mos1 transposase HTH domain-containing protein</fullName>
    </recommendedName>
</protein>
<dbReference type="InterPro" id="IPR041426">
    <property type="entry name" value="Mos1_HTH"/>
</dbReference>
<dbReference type="EMBL" id="BMAU01021371">
    <property type="protein sequence ID" value="GFY25279.1"/>
    <property type="molecule type" value="Genomic_DNA"/>
</dbReference>
<reference evidence="4" key="1">
    <citation type="submission" date="2020-08" db="EMBL/GenBank/DDBJ databases">
        <title>Multicomponent nature underlies the extraordinary mechanical properties of spider dragline silk.</title>
        <authorList>
            <person name="Kono N."/>
            <person name="Nakamura H."/>
            <person name="Mori M."/>
            <person name="Yoshida Y."/>
            <person name="Ohtoshi R."/>
            <person name="Malay A.D."/>
            <person name="Moran D.A.P."/>
            <person name="Tomita M."/>
            <person name="Numata K."/>
            <person name="Arakawa K."/>
        </authorList>
    </citation>
    <scope>NUCLEOTIDE SEQUENCE</scope>
</reference>
<dbReference type="AlphaFoldDB" id="A0A8X7BC32"/>
<gene>
    <name evidence="4" type="ORF">TNCV_2483991</name>
</gene>
<feature type="region of interest" description="Disordered" evidence="1">
    <location>
        <begin position="53"/>
        <end position="75"/>
    </location>
</feature>
<evidence type="ECO:0000256" key="1">
    <source>
        <dbReference type="SAM" id="MobiDB-lite"/>
    </source>
</evidence>
<evidence type="ECO:0000313" key="5">
    <source>
        <dbReference type="Proteomes" id="UP000887159"/>
    </source>
</evidence>
<keyword evidence="2" id="KW-0732">Signal</keyword>
<evidence type="ECO:0000259" key="3">
    <source>
        <dbReference type="Pfam" id="PF17906"/>
    </source>
</evidence>
<feature type="domain" description="Mos1 transposase HTH" evidence="3">
    <location>
        <begin position="9"/>
        <end position="50"/>
    </location>
</feature>
<dbReference type="Proteomes" id="UP000887159">
    <property type="component" value="Unassembled WGS sequence"/>
</dbReference>
<comment type="caution">
    <text evidence="4">The sequence shown here is derived from an EMBL/GenBank/DDBJ whole genome shotgun (WGS) entry which is preliminary data.</text>
</comment>